<dbReference type="STRING" id="7739.C3YMZ0"/>
<evidence type="ECO:0000313" key="2">
    <source>
        <dbReference type="EMBL" id="EEN58309.1"/>
    </source>
</evidence>
<name>C3YMZ0_BRAFL</name>
<sequence>MDSYSFYFCAGEKKQFLTKLHGAGWKLEDSVLGKGEEEPYTIRRGDSPGSTRVPARIREIITKNLSEEDVSSPDGSEGMQPQVAAVQEENRMLQNELGRVEDLLAQSRAERDEVTIKYNAVSERLSEVLKEMEKESLDRTILDLRNQQLQEMLAELEKEYLLVCDDKSQECAALTEENTMLLEQLEKEHSDKKMFQQECKNLTTKAAQQQQQLEELKKKLEDLEDERQELETNKFQQGVLEERIRELEHDLRRKTQECCNMELVNSEIEEKLEQVNVIIQSSIQ</sequence>
<dbReference type="AlphaFoldDB" id="C3YMZ0"/>
<feature type="coiled-coil region" evidence="1">
    <location>
        <begin position="139"/>
        <end position="166"/>
    </location>
</feature>
<gene>
    <name evidence="2" type="ORF">BRAFLDRAFT_94309</name>
</gene>
<accession>C3YMZ0</accession>
<reference evidence="2" key="1">
    <citation type="journal article" date="2008" name="Nature">
        <title>The amphioxus genome and the evolution of the chordate karyotype.</title>
        <authorList>
            <consortium name="US DOE Joint Genome Institute (JGI-PGF)"/>
            <person name="Putnam N.H."/>
            <person name="Butts T."/>
            <person name="Ferrier D.E.K."/>
            <person name="Furlong R.F."/>
            <person name="Hellsten U."/>
            <person name="Kawashima T."/>
            <person name="Robinson-Rechavi M."/>
            <person name="Shoguchi E."/>
            <person name="Terry A."/>
            <person name="Yu J.-K."/>
            <person name="Benito-Gutierrez E.L."/>
            <person name="Dubchak I."/>
            <person name="Garcia-Fernandez J."/>
            <person name="Gibson-Brown J.J."/>
            <person name="Grigoriev I.V."/>
            <person name="Horton A.C."/>
            <person name="de Jong P.J."/>
            <person name="Jurka J."/>
            <person name="Kapitonov V.V."/>
            <person name="Kohara Y."/>
            <person name="Kuroki Y."/>
            <person name="Lindquist E."/>
            <person name="Lucas S."/>
            <person name="Osoegawa K."/>
            <person name="Pennacchio L.A."/>
            <person name="Salamov A.A."/>
            <person name="Satou Y."/>
            <person name="Sauka-Spengler T."/>
            <person name="Schmutz J."/>
            <person name="Shin-I T."/>
            <person name="Toyoda A."/>
            <person name="Bronner-Fraser M."/>
            <person name="Fujiyama A."/>
            <person name="Holland L.Z."/>
            <person name="Holland P.W.H."/>
            <person name="Satoh N."/>
            <person name="Rokhsar D.S."/>
        </authorList>
    </citation>
    <scope>NUCLEOTIDE SEQUENCE [LARGE SCALE GENOMIC DNA]</scope>
    <source>
        <strain evidence="2">S238N-H82</strain>
        <tissue evidence="2">Testes</tissue>
    </source>
</reference>
<dbReference type="EMBL" id="GG666532">
    <property type="protein sequence ID" value="EEN58309.1"/>
    <property type="molecule type" value="Genomic_DNA"/>
</dbReference>
<organism>
    <name type="scientific">Branchiostoma floridae</name>
    <name type="common">Florida lancelet</name>
    <name type="synonym">Amphioxus</name>
    <dbReference type="NCBI Taxonomy" id="7739"/>
    <lineage>
        <taxon>Eukaryota</taxon>
        <taxon>Metazoa</taxon>
        <taxon>Chordata</taxon>
        <taxon>Cephalochordata</taxon>
        <taxon>Leptocardii</taxon>
        <taxon>Amphioxiformes</taxon>
        <taxon>Branchiostomatidae</taxon>
        <taxon>Branchiostoma</taxon>
    </lineage>
</organism>
<dbReference type="eggNOG" id="ENOG502SAE5">
    <property type="taxonomic scope" value="Eukaryota"/>
</dbReference>
<protein>
    <submittedName>
        <fullName evidence="2">Uncharacterized protein</fullName>
    </submittedName>
</protein>
<feature type="coiled-coil region" evidence="1">
    <location>
        <begin position="192"/>
        <end position="257"/>
    </location>
</feature>
<feature type="coiled-coil region" evidence="1">
    <location>
        <begin position="83"/>
        <end position="110"/>
    </location>
</feature>
<evidence type="ECO:0000256" key="1">
    <source>
        <dbReference type="SAM" id="Coils"/>
    </source>
</evidence>
<keyword evidence="1" id="KW-0175">Coiled coil</keyword>
<dbReference type="InParanoid" id="C3YMZ0"/>
<proteinExistence type="predicted"/>